<comment type="similarity">
    <text evidence="1">Belongs to the UPF0545 family.</text>
</comment>
<dbReference type="OrthoDB" id="5946508at2759"/>
<sequence>MMAQNSQEKSNLDHKEDKEAKADSETNIEEVIEDSWLIRDCEVYSDEYDECTSFKGRFHQYFIYGETLDCNQWKRDCDNCYKWVDSKDVKAGEAVIISEKNRRMDRLRAHYRNDIWKKRDLPPDDWSAPLPEWMVKRDENTYLAQKAKEIREGTETVEKESTCSIM</sequence>
<evidence type="ECO:0000256" key="2">
    <source>
        <dbReference type="ARBA" id="ARBA00043942"/>
    </source>
</evidence>
<evidence type="ECO:0000313" key="6">
    <source>
        <dbReference type="EMBL" id="CAF4938500.1"/>
    </source>
</evidence>
<protein>
    <recommendedName>
        <fullName evidence="3">Synaptic plasticity regulator PANTS</fullName>
    </recommendedName>
    <alternativeName>
        <fullName evidence="4">Plasticity-associated neural transcript short</fullName>
    </alternativeName>
</protein>
<dbReference type="PANTHER" id="PTHR28052:SF1">
    <property type="entry name" value="UPF0545 PROTEIN C22ORF39"/>
    <property type="match status" value="1"/>
</dbReference>
<accession>A0A821X8L6</accession>
<feature type="compositionally biased region" description="Basic and acidic residues" evidence="5">
    <location>
        <begin position="10"/>
        <end position="24"/>
    </location>
</feature>
<dbReference type="GO" id="GO:0043083">
    <property type="term" value="C:synaptic cleft"/>
    <property type="evidence" value="ECO:0007669"/>
    <property type="project" value="UniProtKB-SubCell"/>
</dbReference>
<reference evidence="6" key="1">
    <citation type="submission" date="2021-02" db="EMBL/GenBank/DDBJ databases">
        <authorList>
            <person name="Steward A R."/>
        </authorList>
    </citation>
    <scope>NUCLEOTIDE SEQUENCE</scope>
</reference>
<evidence type="ECO:0000256" key="4">
    <source>
        <dbReference type="ARBA" id="ARBA00044235"/>
    </source>
</evidence>
<dbReference type="AlphaFoldDB" id="A0A821X8L6"/>
<evidence type="ECO:0000256" key="1">
    <source>
        <dbReference type="ARBA" id="ARBA00006412"/>
    </source>
</evidence>
<evidence type="ECO:0000256" key="3">
    <source>
        <dbReference type="ARBA" id="ARBA00044072"/>
    </source>
</evidence>
<comment type="caution">
    <text evidence="6">The sequence shown here is derived from an EMBL/GenBank/DDBJ whole genome shotgun (WGS) entry which is preliminary data.</text>
</comment>
<keyword evidence="7" id="KW-1185">Reference proteome</keyword>
<gene>
    <name evidence="6" type="ORF">PMACD_LOCUS14508</name>
</gene>
<organism evidence="6 7">
    <name type="scientific">Pieris macdunnoughi</name>
    <dbReference type="NCBI Taxonomy" id="345717"/>
    <lineage>
        <taxon>Eukaryota</taxon>
        <taxon>Metazoa</taxon>
        <taxon>Ecdysozoa</taxon>
        <taxon>Arthropoda</taxon>
        <taxon>Hexapoda</taxon>
        <taxon>Insecta</taxon>
        <taxon>Pterygota</taxon>
        <taxon>Neoptera</taxon>
        <taxon>Endopterygota</taxon>
        <taxon>Lepidoptera</taxon>
        <taxon>Glossata</taxon>
        <taxon>Ditrysia</taxon>
        <taxon>Papilionoidea</taxon>
        <taxon>Pieridae</taxon>
        <taxon>Pierinae</taxon>
        <taxon>Pieris</taxon>
    </lineage>
</organism>
<evidence type="ECO:0000313" key="7">
    <source>
        <dbReference type="Proteomes" id="UP000663880"/>
    </source>
</evidence>
<dbReference type="InterPro" id="IPR021475">
    <property type="entry name" value="Pants/Emi1-like"/>
</dbReference>
<feature type="region of interest" description="Disordered" evidence="5">
    <location>
        <begin position="1"/>
        <end position="25"/>
    </location>
</feature>
<name>A0A821X8L6_9NEOP</name>
<proteinExistence type="inferred from homology"/>
<evidence type="ECO:0000256" key="5">
    <source>
        <dbReference type="SAM" id="MobiDB-lite"/>
    </source>
</evidence>
<dbReference type="Proteomes" id="UP000663880">
    <property type="component" value="Unassembled WGS sequence"/>
</dbReference>
<comment type="subcellular location">
    <subcellularLocation>
        <location evidence="2">Synaptic cleft</location>
    </subcellularLocation>
</comment>
<dbReference type="EMBL" id="CAJOBZ010000065">
    <property type="protein sequence ID" value="CAF4938500.1"/>
    <property type="molecule type" value="Genomic_DNA"/>
</dbReference>
<dbReference type="Pfam" id="PF11326">
    <property type="entry name" value="PANTS-like"/>
    <property type="match status" value="1"/>
</dbReference>
<dbReference type="PANTHER" id="PTHR28052">
    <property type="entry name" value="UPF0545 PROTEIN C22ORF39"/>
    <property type="match status" value="1"/>
</dbReference>